<dbReference type="InterPro" id="IPR050097">
    <property type="entry name" value="Ferredoxin-NADP_redctase_2"/>
</dbReference>
<dbReference type="Gene3D" id="3.50.50.60">
    <property type="entry name" value="FAD/NAD(P)-binding domain"/>
    <property type="match status" value="2"/>
</dbReference>
<keyword evidence="2" id="KW-0560">Oxidoreductase</keyword>
<organism evidence="4 5">
    <name type="scientific">Metamycoplasma gateae</name>
    <dbReference type="NCBI Taxonomy" id="35769"/>
    <lineage>
        <taxon>Bacteria</taxon>
        <taxon>Bacillati</taxon>
        <taxon>Mycoplasmatota</taxon>
        <taxon>Mycoplasmoidales</taxon>
        <taxon>Metamycoplasmataceae</taxon>
        <taxon>Metamycoplasma</taxon>
    </lineage>
</organism>
<accession>A0ABZ2AHZ2</accession>
<dbReference type="InterPro" id="IPR036188">
    <property type="entry name" value="FAD/NAD-bd_sf"/>
</dbReference>
<proteinExistence type="predicted"/>
<evidence type="ECO:0000256" key="1">
    <source>
        <dbReference type="ARBA" id="ARBA00022630"/>
    </source>
</evidence>
<dbReference type="PRINTS" id="PR00469">
    <property type="entry name" value="PNDRDTASEII"/>
</dbReference>
<dbReference type="PANTHER" id="PTHR48105">
    <property type="entry name" value="THIOREDOXIN REDUCTASE 1-RELATED-RELATED"/>
    <property type="match status" value="1"/>
</dbReference>
<dbReference type="Proteomes" id="UP001431935">
    <property type="component" value="Chromosome"/>
</dbReference>
<feature type="domain" description="FAD/NAD(P)-binding" evidence="3">
    <location>
        <begin position="5"/>
        <end position="291"/>
    </location>
</feature>
<dbReference type="PRINTS" id="PR00368">
    <property type="entry name" value="FADPNR"/>
</dbReference>
<evidence type="ECO:0000313" key="4">
    <source>
        <dbReference type="EMBL" id="WVN21645.1"/>
    </source>
</evidence>
<evidence type="ECO:0000313" key="5">
    <source>
        <dbReference type="Proteomes" id="UP001431935"/>
    </source>
</evidence>
<sequence length="307" mass="33705">MDKKFDVLIIGAGPAGLTAALYLSRNNYNVGFIESYAPGGKMVQQSKIENYPGYEFVSGIQLSINMLNQAKNNGAKQIYGKVVDIKNVSDNEKVVILENNDEYTAKAVVIASGMVNLVPTSVENIEKFNNRGVSYCAICDGALFKNQPCAIIGGGNSAFEESVYLASTASEVHIFVRDEVRAEARIVEDVKKYSNIFVHYNSVINKLEGDDKLESIVATIDGVETKMDIKGVFPYIGFKPATSFITDKELLNEKGFVIVDKNMETKQKNIFAIGDVIEKDIRQITTATNDGTIVAKVISSRILKTQE</sequence>
<gene>
    <name evidence="4" type="ORF">V2E26_01485</name>
</gene>
<dbReference type="SUPFAM" id="SSF51905">
    <property type="entry name" value="FAD/NAD(P)-binding domain"/>
    <property type="match status" value="1"/>
</dbReference>
<evidence type="ECO:0000259" key="3">
    <source>
        <dbReference type="Pfam" id="PF07992"/>
    </source>
</evidence>
<dbReference type="EMBL" id="CP143578">
    <property type="protein sequence ID" value="WVN21645.1"/>
    <property type="molecule type" value="Genomic_DNA"/>
</dbReference>
<reference evidence="4" key="1">
    <citation type="submission" date="2024-01" db="EMBL/GenBank/DDBJ databases">
        <title>Complete genome sequence of Mycoplasma gateae strain 3700.</title>
        <authorList>
            <person name="Spergser J."/>
        </authorList>
    </citation>
    <scope>NUCLEOTIDE SEQUENCE [LARGE SCALE GENOMIC DNA]</scope>
    <source>
        <strain evidence="4">3700</strain>
    </source>
</reference>
<dbReference type="RefSeq" id="WP_330463676.1">
    <property type="nucleotide sequence ID" value="NZ_CP143578.1"/>
</dbReference>
<keyword evidence="5" id="KW-1185">Reference proteome</keyword>
<dbReference type="InterPro" id="IPR023753">
    <property type="entry name" value="FAD/NAD-binding_dom"/>
</dbReference>
<name>A0ABZ2AHZ2_9BACT</name>
<keyword evidence="1" id="KW-0285">Flavoprotein</keyword>
<dbReference type="Pfam" id="PF07992">
    <property type="entry name" value="Pyr_redox_2"/>
    <property type="match status" value="1"/>
</dbReference>
<protein>
    <submittedName>
        <fullName evidence="4">FAD-dependent oxidoreductase</fullName>
    </submittedName>
</protein>
<evidence type="ECO:0000256" key="2">
    <source>
        <dbReference type="ARBA" id="ARBA00023002"/>
    </source>
</evidence>